<dbReference type="EC" id="7.1.1.-" evidence="2"/>
<dbReference type="GO" id="GO:0005886">
    <property type="term" value="C:plasma membrane"/>
    <property type="evidence" value="ECO:0007669"/>
    <property type="project" value="UniProtKB-SubCell"/>
</dbReference>
<keyword evidence="2" id="KW-1133">Transmembrane helix</keyword>
<dbReference type="EMBL" id="VIGC01000032">
    <property type="protein sequence ID" value="TQE93819.1"/>
    <property type="molecule type" value="Genomic_DNA"/>
</dbReference>
<keyword evidence="2" id="KW-0874">Quinone</keyword>
<dbReference type="Gene3D" id="1.20.120.1200">
    <property type="entry name" value="NADH-ubiquinone/plastoquinone oxidoreductase chain 6, subunit NuoJ"/>
    <property type="match status" value="1"/>
</dbReference>
<dbReference type="RefSeq" id="WP_141611848.1">
    <property type="nucleotide sequence ID" value="NZ_VIGC02000032.1"/>
</dbReference>
<feature type="transmembrane region" description="Helical" evidence="2">
    <location>
        <begin position="55"/>
        <end position="78"/>
    </location>
</feature>
<reference evidence="3 4" key="1">
    <citation type="submission" date="2019-06" db="EMBL/GenBank/DDBJ databases">
        <title>Genome sequence of Litorilinea aerophila BAA-2444.</title>
        <authorList>
            <person name="Maclea K.S."/>
            <person name="Maurais E.G."/>
            <person name="Iannazzi L.C."/>
        </authorList>
    </citation>
    <scope>NUCLEOTIDE SEQUENCE [LARGE SCALE GENOMIC DNA]</scope>
    <source>
        <strain evidence="3 4">ATCC BAA-2444</strain>
    </source>
</reference>
<organism evidence="3 4">
    <name type="scientific">Litorilinea aerophila</name>
    <dbReference type="NCBI Taxonomy" id="1204385"/>
    <lineage>
        <taxon>Bacteria</taxon>
        <taxon>Bacillati</taxon>
        <taxon>Chloroflexota</taxon>
        <taxon>Caldilineae</taxon>
        <taxon>Caldilineales</taxon>
        <taxon>Caldilineaceae</taxon>
        <taxon>Litorilinea</taxon>
    </lineage>
</organism>
<dbReference type="InParanoid" id="A0A540VAN0"/>
<dbReference type="Proteomes" id="UP000317371">
    <property type="component" value="Unassembled WGS sequence"/>
</dbReference>
<feature type="transmembrane region" description="Helical" evidence="2">
    <location>
        <begin position="90"/>
        <end position="112"/>
    </location>
</feature>
<keyword evidence="2" id="KW-0812">Transmembrane</keyword>
<feature type="transmembrane region" description="Helical" evidence="2">
    <location>
        <begin position="6"/>
        <end position="25"/>
    </location>
</feature>
<evidence type="ECO:0000313" key="4">
    <source>
        <dbReference type="Proteomes" id="UP000317371"/>
    </source>
</evidence>
<comment type="caution">
    <text evidence="3">The sequence shown here is derived from an EMBL/GenBank/DDBJ whole genome shotgun (WGS) entry which is preliminary data.</text>
</comment>
<evidence type="ECO:0000313" key="3">
    <source>
        <dbReference type="EMBL" id="TQE93819.1"/>
    </source>
</evidence>
<dbReference type="OrthoDB" id="161876at2"/>
<protein>
    <recommendedName>
        <fullName evidence="2">NADH-quinone oxidoreductase subunit J</fullName>
        <ecNumber evidence="2">7.1.1.-</ecNumber>
    </recommendedName>
</protein>
<proteinExistence type="inferred from homology"/>
<accession>A0A540VAN0</accession>
<evidence type="ECO:0000256" key="2">
    <source>
        <dbReference type="RuleBase" id="RU004429"/>
    </source>
</evidence>
<dbReference type="InterPro" id="IPR042106">
    <property type="entry name" value="Nuo/plastoQ_OxRdtase_6_NuoJ"/>
</dbReference>
<comment type="catalytic activity">
    <reaction evidence="2">
        <text>a quinone + NADH + 5 H(+)(in) = a quinol + NAD(+) + 4 H(+)(out)</text>
        <dbReference type="Rhea" id="RHEA:57888"/>
        <dbReference type="ChEBI" id="CHEBI:15378"/>
        <dbReference type="ChEBI" id="CHEBI:24646"/>
        <dbReference type="ChEBI" id="CHEBI:57540"/>
        <dbReference type="ChEBI" id="CHEBI:57945"/>
        <dbReference type="ChEBI" id="CHEBI:132124"/>
    </reaction>
</comment>
<dbReference type="GO" id="GO:0048038">
    <property type="term" value="F:quinone binding"/>
    <property type="evidence" value="ECO:0007669"/>
    <property type="project" value="UniProtKB-UniRule"/>
</dbReference>
<sequence length="172" mass="18343">MSLPVLFFILVGALSFAAAIGVVASRQPVHSALFLLTHFVTLAVLYVTLEAQFLAAAQVIIYAGGIVVLILFVIMLIGSQEIEGVAAHRSWTPFVGITLGLIMVATMVYTLVPSFQGVEPAPTVIQGGIPEAVGMSLFTRYILPFELAAVLLLVALLGALLLARRPKDEVQR</sequence>
<comment type="function">
    <text evidence="2">NDH-1 shuttles electrons from NADH, via FMN and iron-sulfur (Fe-S) centers, to quinones in the respiratory chain. Couples the redox reaction to proton translocation (for every two electrons transferred, four hydrogen ions are translocated across the cytoplasmic membrane), and thus conserves the redox energy in a proton gradient.</text>
</comment>
<keyword evidence="2" id="KW-0520">NAD</keyword>
<comment type="similarity">
    <text evidence="1 2">Belongs to the complex I subunit 6 family.</text>
</comment>
<name>A0A540VAN0_9CHLR</name>
<keyword evidence="2" id="KW-0472">Membrane</keyword>
<keyword evidence="2" id="KW-1003">Cell membrane</keyword>
<dbReference type="Pfam" id="PF00499">
    <property type="entry name" value="Oxidored_q3"/>
    <property type="match status" value="1"/>
</dbReference>
<dbReference type="PANTHER" id="PTHR33269">
    <property type="entry name" value="NADH-UBIQUINONE OXIDOREDUCTASE CHAIN 6"/>
    <property type="match status" value="1"/>
</dbReference>
<dbReference type="AlphaFoldDB" id="A0A540VAN0"/>
<comment type="subcellular location">
    <subcellularLocation>
        <location evidence="2">Cell membrane</location>
        <topology evidence="2">Multi-pass membrane protein</topology>
    </subcellularLocation>
</comment>
<dbReference type="GO" id="GO:0008137">
    <property type="term" value="F:NADH dehydrogenase (ubiquinone) activity"/>
    <property type="evidence" value="ECO:0007669"/>
    <property type="project" value="UniProtKB-UniRule"/>
</dbReference>
<feature type="transmembrane region" description="Helical" evidence="2">
    <location>
        <begin position="32"/>
        <end position="49"/>
    </location>
</feature>
<keyword evidence="4" id="KW-1185">Reference proteome</keyword>
<evidence type="ECO:0000256" key="1">
    <source>
        <dbReference type="ARBA" id="ARBA00005698"/>
    </source>
</evidence>
<dbReference type="InterPro" id="IPR001457">
    <property type="entry name" value="NADH_UbQ/plastoQ_OxRdtase_su6"/>
</dbReference>
<gene>
    <name evidence="3" type="ORF">FKZ61_19535</name>
</gene>
<dbReference type="PANTHER" id="PTHR33269:SF17">
    <property type="entry name" value="NADH-UBIQUINONE OXIDOREDUCTASE CHAIN 6"/>
    <property type="match status" value="1"/>
</dbReference>
<feature type="transmembrane region" description="Helical" evidence="2">
    <location>
        <begin position="141"/>
        <end position="163"/>
    </location>
</feature>